<sequence length="257" mass="27589">MPTNTLATNRPKLSTTHATCVNRTCPTVTNRLCATRVSLNGRPSVPRLYSTRCAATSPGSSPAPDAERPTSQTSPSITTRAANGAPQHVLGVDYGTSITGLALGRNGSCSPLKSVPSPRTSKLSEVARDVLAVALQNGVEGIVVGIPVQPGGSIVKPDTDSPMGYRCRNLAHTLALMGKEHDIPVYLYNEKDTTRATMKTMGYNWTDRLSGQEKKTRKLDSETAAMLLRLYFGNPRLAVRINARVNIKQNPENTDSS</sequence>
<evidence type="ECO:0000313" key="2">
    <source>
        <dbReference type="EMBL" id="GLC58607.1"/>
    </source>
</evidence>
<dbReference type="SUPFAM" id="SSF53098">
    <property type="entry name" value="Ribonuclease H-like"/>
    <property type="match status" value="1"/>
</dbReference>
<name>A0A9W6BUR2_9CHLO</name>
<dbReference type="Pfam" id="PF03652">
    <property type="entry name" value="RuvX"/>
    <property type="match status" value="1"/>
</dbReference>
<accession>A0A9W6BUR2</accession>
<reference evidence="2 3" key="1">
    <citation type="journal article" date="2023" name="Commun. Biol.">
        <title>Reorganization of the ancestral sex-determining regions during the evolution of trioecy in Pleodorina starrii.</title>
        <authorList>
            <person name="Takahashi K."/>
            <person name="Suzuki S."/>
            <person name="Kawai-Toyooka H."/>
            <person name="Yamamoto K."/>
            <person name="Hamaji T."/>
            <person name="Ootsuki R."/>
            <person name="Yamaguchi H."/>
            <person name="Kawachi M."/>
            <person name="Higashiyama T."/>
            <person name="Nozaki H."/>
        </authorList>
    </citation>
    <scope>NUCLEOTIDE SEQUENCE [LARGE SCALE GENOMIC DNA]</scope>
    <source>
        <strain evidence="2 3">NIES-4479</strain>
    </source>
</reference>
<comment type="caution">
    <text evidence="2">The sequence shown here is derived from an EMBL/GenBank/DDBJ whole genome shotgun (WGS) entry which is preliminary data.</text>
</comment>
<dbReference type="InterPro" id="IPR005227">
    <property type="entry name" value="YqgF"/>
</dbReference>
<protein>
    <recommendedName>
        <fullName evidence="4">YqgF/RNase H-like domain-containing protein</fullName>
    </recommendedName>
</protein>
<dbReference type="GO" id="GO:0000967">
    <property type="term" value="P:rRNA 5'-end processing"/>
    <property type="evidence" value="ECO:0007669"/>
    <property type="project" value="TreeGrafter"/>
</dbReference>
<evidence type="ECO:0000256" key="1">
    <source>
        <dbReference type="SAM" id="MobiDB-lite"/>
    </source>
</evidence>
<proteinExistence type="predicted"/>
<keyword evidence="3" id="KW-1185">Reference proteome</keyword>
<gene>
    <name evidence="2" type="primary">PLEST005224</name>
    <name evidence="2" type="ORF">PLESTB_001379700</name>
</gene>
<evidence type="ECO:0008006" key="4">
    <source>
        <dbReference type="Google" id="ProtNLM"/>
    </source>
</evidence>
<organism evidence="2 3">
    <name type="scientific">Pleodorina starrii</name>
    <dbReference type="NCBI Taxonomy" id="330485"/>
    <lineage>
        <taxon>Eukaryota</taxon>
        <taxon>Viridiplantae</taxon>
        <taxon>Chlorophyta</taxon>
        <taxon>core chlorophytes</taxon>
        <taxon>Chlorophyceae</taxon>
        <taxon>CS clade</taxon>
        <taxon>Chlamydomonadales</taxon>
        <taxon>Volvocaceae</taxon>
        <taxon>Pleodorina</taxon>
    </lineage>
</organism>
<dbReference type="OrthoDB" id="430851at2759"/>
<dbReference type="EMBL" id="BRXU01000023">
    <property type="protein sequence ID" value="GLC58607.1"/>
    <property type="molecule type" value="Genomic_DNA"/>
</dbReference>
<dbReference type="InterPro" id="IPR037027">
    <property type="entry name" value="YqgF/RNaseH-like_dom_sf"/>
</dbReference>
<dbReference type="Proteomes" id="UP001165080">
    <property type="component" value="Unassembled WGS sequence"/>
</dbReference>
<evidence type="ECO:0000313" key="3">
    <source>
        <dbReference type="Proteomes" id="UP001165080"/>
    </source>
</evidence>
<dbReference type="InterPro" id="IPR012337">
    <property type="entry name" value="RNaseH-like_sf"/>
</dbReference>
<dbReference type="Gene3D" id="3.30.420.140">
    <property type="entry name" value="YqgF/RNase H-like domain"/>
    <property type="match status" value="1"/>
</dbReference>
<dbReference type="AlphaFoldDB" id="A0A9W6BUR2"/>
<dbReference type="PANTHER" id="PTHR33317:SF4">
    <property type="entry name" value="POLYNUCLEOTIDYL TRANSFERASE, RIBONUCLEASE H-LIKE SUPERFAMILY PROTEIN"/>
    <property type="match status" value="1"/>
</dbReference>
<dbReference type="PANTHER" id="PTHR33317">
    <property type="entry name" value="POLYNUCLEOTIDYL TRANSFERASE, RIBONUCLEASE H-LIKE SUPERFAMILY PROTEIN"/>
    <property type="match status" value="1"/>
</dbReference>
<feature type="region of interest" description="Disordered" evidence="1">
    <location>
        <begin position="52"/>
        <end position="84"/>
    </location>
</feature>
<feature type="compositionally biased region" description="Polar residues" evidence="1">
    <location>
        <begin position="69"/>
        <end position="81"/>
    </location>
</feature>